<dbReference type="Proteomes" id="UP001630127">
    <property type="component" value="Unassembled WGS sequence"/>
</dbReference>
<evidence type="ECO:0000313" key="2">
    <source>
        <dbReference type="EMBL" id="KAL3502452.1"/>
    </source>
</evidence>
<protein>
    <submittedName>
        <fullName evidence="2">Uncharacterized protein</fullName>
    </submittedName>
</protein>
<comment type="caution">
    <text evidence="2">The sequence shown here is derived from an EMBL/GenBank/DDBJ whole genome shotgun (WGS) entry which is preliminary data.</text>
</comment>
<feature type="region of interest" description="Disordered" evidence="1">
    <location>
        <begin position="101"/>
        <end position="125"/>
    </location>
</feature>
<name>A0ABD2Y4J2_9GENT</name>
<dbReference type="AlphaFoldDB" id="A0ABD2Y4J2"/>
<proteinExistence type="predicted"/>
<dbReference type="EMBL" id="JBJUIK010000015">
    <property type="protein sequence ID" value="KAL3502452.1"/>
    <property type="molecule type" value="Genomic_DNA"/>
</dbReference>
<evidence type="ECO:0000256" key="1">
    <source>
        <dbReference type="SAM" id="MobiDB-lite"/>
    </source>
</evidence>
<gene>
    <name evidence="2" type="ORF">ACH5RR_036901</name>
</gene>
<keyword evidence="3" id="KW-1185">Reference proteome</keyword>
<evidence type="ECO:0000313" key="3">
    <source>
        <dbReference type="Proteomes" id="UP001630127"/>
    </source>
</evidence>
<sequence length="159" mass="17878">MLNFAVPKRLSLLPSLARLTNVEESYINGSYCAVQQTKLSMLAGDDGSEPKATVIDSMQSSASASIGQENGLHVQDSKGEGIKLFYCLNCPCCRSRERLRQGQRSSREEMSQARSQRIHEGGHAYGDRVRGDGICRVFRKIDFHSHQQHHRRLFLSPTR</sequence>
<reference evidence="2 3" key="1">
    <citation type="submission" date="2024-11" db="EMBL/GenBank/DDBJ databases">
        <title>A near-complete genome assembly of Cinchona calisaya.</title>
        <authorList>
            <person name="Lian D.C."/>
            <person name="Zhao X.W."/>
            <person name="Wei L."/>
        </authorList>
    </citation>
    <scope>NUCLEOTIDE SEQUENCE [LARGE SCALE GENOMIC DNA]</scope>
    <source>
        <tissue evidence="2">Nenye</tissue>
    </source>
</reference>
<organism evidence="2 3">
    <name type="scientific">Cinchona calisaya</name>
    <dbReference type="NCBI Taxonomy" id="153742"/>
    <lineage>
        <taxon>Eukaryota</taxon>
        <taxon>Viridiplantae</taxon>
        <taxon>Streptophyta</taxon>
        <taxon>Embryophyta</taxon>
        <taxon>Tracheophyta</taxon>
        <taxon>Spermatophyta</taxon>
        <taxon>Magnoliopsida</taxon>
        <taxon>eudicotyledons</taxon>
        <taxon>Gunneridae</taxon>
        <taxon>Pentapetalae</taxon>
        <taxon>asterids</taxon>
        <taxon>lamiids</taxon>
        <taxon>Gentianales</taxon>
        <taxon>Rubiaceae</taxon>
        <taxon>Cinchonoideae</taxon>
        <taxon>Cinchoneae</taxon>
        <taxon>Cinchona</taxon>
    </lineage>
</organism>
<accession>A0ABD2Y4J2</accession>